<name>A0AA88HXY5_ARTSF</name>
<feature type="transmembrane region" description="Helical" evidence="1">
    <location>
        <begin position="61"/>
        <end position="86"/>
    </location>
</feature>
<protein>
    <recommendedName>
        <fullName evidence="4">EOG090X0DL4</fullName>
    </recommendedName>
</protein>
<evidence type="ECO:0000313" key="2">
    <source>
        <dbReference type="EMBL" id="KAK2717890.1"/>
    </source>
</evidence>
<keyword evidence="1" id="KW-0812">Transmembrane</keyword>
<keyword evidence="1" id="KW-0472">Membrane</keyword>
<comment type="caution">
    <text evidence="2">The sequence shown here is derived from an EMBL/GenBank/DDBJ whole genome shotgun (WGS) entry which is preliminary data.</text>
</comment>
<dbReference type="EMBL" id="JAVRJZ010000010">
    <property type="protein sequence ID" value="KAK2717892.1"/>
    <property type="molecule type" value="Genomic_DNA"/>
</dbReference>
<evidence type="ECO:0000313" key="3">
    <source>
        <dbReference type="Proteomes" id="UP001187531"/>
    </source>
</evidence>
<evidence type="ECO:0000256" key="1">
    <source>
        <dbReference type="SAM" id="Phobius"/>
    </source>
</evidence>
<dbReference type="EMBL" id="JAVRJZ010000010">
    <property type="protein sequence ID" value="KAK2717890.1"/>
    <property type="molecule type" value="Genomic_DNA"/>
</dbReference>
<dbReference type="AlphaFoldDB" id="A0AA88HXY5"/>
<dbReference type="GO" id="GO:0019991">
    <property type="term" value="P:septate junction assembly"/>
    <property type="evidence" value="ECO:0007669"/>
    <property type="project" value="TreeGrafter"/>
</dbReference>
<sequence length="247" mass="27932">MSTKKSYAPSIAGTGSIYSMATTVRTGMSRSVKSLRVPWYKKPIVQDAVITDIQNGANYNAIFCVFVSLFTIATAIFDIYCLGMVYPGVRHYGFFIMNFQFVYVGNRHVRNCLIVFALFSFIAAVALLVTSVIFLKALRKENEKKIVPWLYCGAIFYLWRLFAFIFATIVNDMIFAYNIMMCLLWIFIILAGAYGWIVSYSLYLDLCDLTRLEDIAHLRMGTMSSLNVGLSSRPTTPFSTVSTSHMV</sequence>
<dbReference type="GO" id="GO:0005886">
    <property type="term" value="C:plasma membrane"/>
    <property type="evidence" value="ECO:0007669"/>
    <property type="project" value="TreeGrafter"/>
</dbReference>
<reference evidence="2" key="1">
    <citation type="submission" date="2023-07" db="EMBL/GenBank/DDBJ databases">
        <title>Chromosome-level genome assembly of Artemia franciscana.</title>
        <authorList>
            <person name="Jo E."/>
        </authorList>
    </citation>
    <scope>NUCLEOTIDE SEQUENCE</scope>
    <source>
        <tissue evidence="2">Whole body</tissue>
    </source>
</reference>
<feature type="transmembrane region" description="Helical" evidence="1">
    <location>
        <begin position="175"/>
        <end position="197"/>
    </location>
</feature>
<keyword evidence="1" id="KW-1133">Transmembrane helix</keyword>
<gene>
    <name evidence="2" type="ORF">QYM36_006628</name>
</gene>
<accession>A0AA88HXY5</accession>
<dbReference type="PANTHER" id="PTHR36694:SF4">
    <property type="entry name" value="LD42595P"/>
    <property type="match status" value="1"/>
</dbReference>
<feature type="transmembrane region" description="Helical" evidence="1">
    <location>
        <begin position="147"/>
        <end position="169"/>
    </location>
</feature>
<dbReference type="Proteomes" id="UP001187531">
    <property type="component" value="Unassembled WGS sequence"/>
</dbReference>
<dbReference type="GO" id="GO:0035159">
    <property type="term" value="P:regulation of tube length, open tracheal system"/>
    <property type="evidence" value="ECO:0007669"/>
    <property type="project" value="TreeGrafter"/>
</dbReference>
<organism evidence="2 3">
    <name type="scientific">Artemia franciscana</name>
    <name type="common">Brine shrimp</name>
    <name type="synonym">Artemia sanfranciscana</name>
    <dbReference type="NCBI Taxonomy" id="6661"/>
    <lineage>
        <taxon>Eukaryota</taxon>
        <taxon>Metazoa</taxon>
        <taxon>Ecdysozoa</taxon>
        <taxon>Arthropoda</taxon>
        <taxon>Crustacea</taxon>
        <taxon>Branchiopoda</taxon>
        <taxon>Anostraca</taxon>
        <taxon>Artemiidae</taxon>
        <taxon>Artemia</taxon>
    </lineage>
</organism>
<dbReference type="EMBL" id="JAVRJZ010000010">
    <property type="protein sequence ID" value="KAK2717893.1"/>
    <property type="molecule type" value="Genomic_DNA"/>
</dbReference>
<keyword evidence="3" id="KW-1185">Reference proteome</keyword>
<evidence type="ECO:0008006" key="4">
    <source>
        <dbReference type="Google" id="ProtNLM"/>
    </source>
</evidence>
<dbReference type="GO" id="GO:0060857">
    <property type="term" value="P:establishment of glial blood-brain barrier"/>
    <property type="evidence" value="ECO:0007669"/>
    <property type="project" value="TreeGrafter"/>
</dbReference>
<feature type="transmembrane region" description="Helical" evidence="1">
    <location>
        <begin position="113"/>
        <end position="135"/>
    </location>
</feature>
<proteinExistence type="predicted"/>
<dbReference type="PANTHER" id="PTHR36694">
    <property type="entry name" value="PASIFLORA 1, ISOFORM A-RELATED"/>
    <property type="match status" value="1"/>
</dbReference>